<proteinExistence type="predicted"/>
<dbReference type="Proteomes" id="UP000185725">
    <property type="component" value="Unassembled WGS sequence"/>
</dbReference>
<evidence type="ECO:0000313" key="1">
    <source>
        <dbReference type="EMBL" id="SIP96094.1"/>
    </source>
</evidence>
<evidence type="ECO:0000313" key="4">
    <source>
        <dbReference type="Proteomes" id="UP000255231"/>
    </source>
</evidence>
<protein>
    <submittedName>
        <fullName evidence="1">Bacteriocin-type signal sequence-containing protein</fullName>
    </submittedName>
</protein>
<dbReference type="NCBIfam" id="NF047798">
    <property type="entry name" value="leader_Chryseo"/>
    <property type="match status" value="1"/>
</dbReference>
<evidence type="ECO:0000313" key="3">
    <source>
        <dbReference type="Proteomes" id="UP000185725"/>
    </source>
</evidence>
<sequence>MKNLKKLSKKDLKKIQGGQAPPCCLSWNPILRECRSWDFNCLNP</sequence>
<keyword evidence="3" id="KW-1185">Reference proteome</keyword>
<dbReference type="AlphaFoldDB" id="A0A381F8K8"/>
<dbReference type="EMBL" id="FTMF01000001">
    <property type="protein sequence ID" value="SIP96094.1"/>
    <property type="molecule type" value="Genomic_DNA"/>
</dbReference>
<dbReference type="EMBL" id="UFVS01000001">
    <property type="protein sequence ID" value="SUX42865.1"/>
    <property type="molecule type" value="Genomic_DNA"/>
</dbReference>
<organism evidence="2 4">
    <name type="scientific">Chryseobacterium indoltheticum</name>
    <dbReference type="NCBI Taxonomy" id="254"/>
    <lineage>
        <taxon>Bacteria</taxon>
        <taxon>Pseudomonadati</taxon>
        <taxon>Bacteroidota</taxon>
        <taxon>Flavobacteriia</taxon>
        <taxon>Flavobacteriales</taxon>
        <taxon>Weeksellaceae</taxon>
        <taxon>Chryseobacterium group</taxon>
        <taxon>Chryseobacterium</taxon>
    </lineage>
</organism>
<dbReference type="InterPro" id="IPR010133">
    <property type="entry name" value="Bacteriocin_signal_seq"/>
</dbReference>
<dbReference type="InterPro" id="IPR058074">
    <property type="entry name" value="Bacteriocin-like"/>
</dbReference>
<reference evidence="1 3" key="1">
    <citation type="submission" date="2017-01" db="EMBL/GenBank/DDBJ databases">
        <authorList>
            <person name="Varghese N."/>
            <person name="Submissions S."/>
        </authorList>
    </citation>
    <scope>NUCLEOTIDE SEQUENCE [LARGE SCALE GENOMIC DNA]</scope>
    <source>
        <strain evidence="1 3">ATCC 27950</strain>
    </source>
</reference>
<evidence type="ECO:0000313" key="2">
    <source>
        <dbReference type="EMBL" id="SUX42865.1"/>
    </source>
</evidence>
<dbReference type="NCBIfam" id="TIGR01847">
    <property type="entry name" value="bacteriocin_sig"/>
    <property type="match status" value="1"/>
</dbReference>
<dbReference type="KEGG" id="cil:EG358_05070"/>
<dbReference type="GeneID" id="303676014"/>
<accession>A0A381F8K8</accession>
<name>A0A381F8K8_9FLAO</name>
<dbReference type="RefSeq" id="WP_115596404.1">
    <property type="nucleotide sequence ID" value="NZ_CP033929.1"/>
</dbReference>
<gene>
    <name evidence="2" type="ORF">NCTC13560_01617</name>
    <name evidence="1" type="ORF">SAMN05421682_101487</name>
</gene>
<dbReference type="Proteomes" id="UP000255231">
    <property type="component" value="Unassembled WGS sequence"/>
</dbReference>
<reference evidence="2 4" key="2">
    <citation type="submission" date="2018-06" db="EMBL/GenBank/DDBJ databases">
        <authorList>
            <consortium name="Pathogen Informatics"/>
            <person name="Doyle S."/>
        </authorList>
    </citation>
    <scope>NUCLEOTIDE SEQUENCE [LARGE SCALE GENOMIC DNA]</scope>
    <source>
        <strain evidence="2 4">NCTC13560</strain>
    </source>
</reference>